<comment type="similarity">
    <text evidence="1">Belongs to the acyl coenzyme A hydrolase family.</text>
</comment>
<evidence type="ECO:0000313" key="8">
    <source>
        <dbReference type="Proteomes" id="UP000018050"/>
    </source>
</evidence>
<name>U6GXB5_EIMAC</name>
<dbReference type="AlphaFoldDB" id="U6GXB5"/>
<dbReference type="InterPro" id="IPR029069">
    <property type="entry name" value="HotDog_dom_sf"/>
</dbReference>
<dbReference type="VEuPathDB" id="ToxoDB:EAH_00050400"/>
<organism evidence="7 8">
    <name type="scientific">Eimeria acervulina</name>
    <name type="common">Coccidian parasite</name>
    <dbReference type="NCBI Taxonomy" id="5801"/>
    <lineage>
        <taxon>Eukaryota</taxon>
        <taxon>Sar</taxon>
        <taxon>Alveolata</taxon>
        <taxon>Apicomplexa</taxon>
        <taxon>Conoidasida</taxon>
        <taxon>Coccidia</taxon>
        <taxon>Eucoccidiorida</taxon>
        <taxon>Eimeriorina</taxon>
        <taxon>Eimeriidae</taxon>
        <taxon>Eimeria</taxon>
    </lineage>
</organism>
<reference evidence="7" key="1">
    <citation type="submission" date="2013-10" db="EMBL/GenBank/DDBJ databases">
        <title>Genomic analysis of the causative agents of coccidiosis in chickens.</title>
        <authorList>
            <person name="Reid A.J."/>
            <person name="Blake D."/>
            <person name="Billington K."/>
            <person name="Browne H."/>
            <person name="Dunn M."/>
            <person name="Hung S."/>
            <person name="Kawahara F."/>
            <person name="Miranda-Saavedra D."/>
            <person name="Mourier T."/>
            <person name="Nagra H."/>
            <person name="Otto T.D."/>
            <person name="Rawlings N."/>
            <person name="Sanchez A."/>
            <person name="Sanders M."/>
            <person name="Subramaniam C."/>
            <person name="Tay Y."/>
            <person name="Dear P."/>
            <person name="Doerig C."/>
            <person name="Gruber A."/>
            <person name="Parkinson J."/>
            <person name="Shirley M."/>
            <person name="Wan K.L."/>
            <person name="Berriman M."/>
            <person name="Tomley F."/>
            <person name="Pain A."/>
        </authorList>
    </citation>
    <scope>NUCLEOTIDE SEQUENCE [LARGE SCALE GENOMIC DNA]</scope>
    <source>
        <strain evidence="7">Houghton</strain>
    </source>
</reference>
<dbReference type="InterPro" id="IPR033120">
    <property type="entry name" value="HOTDOG_ACOT"/>
</dbReference>
<evidence type="ECO:0000256" key="5">
    <source>
        <dbReference type="SAM" id="MobiDB-lite"/>
    </source>
</evidence>
<accession>U6GXB5</accession>
<dbReference type="OrthoDB" id="331699at2759"/>
<dbReference type="GO" id="GO:0047617">
    <property type="term" value="F:fatty acyl-CoA hydrolase activity"/>
    <property type="evidence" value="ECO:0007669"/>
    <property type="project" value="TreeGrafter"/>
</dbReference>
<feature type="domain" description="HotDog ACOT-type" evidence="6">
    <location>
        <begin position="389"/>
        <end position="501"/>
    </location>
</feature>
<dbReference type="EMBL" id="HG673629">
    <property type="protein sequence ID" value="CDI84237.1"/>
    <property type="molecule type" value="Genomic_DNA"/>
</dbReference>
<evidence type="ECO:0000256" key="3">
    <source>
        <dbReference type="ARBA" id="ARBA00022801"/>
    </source>
</evidence>
<evidence type="ECO:0000313" key="7">
    <source>
        <dbReference type="EMBL" id="CDI84237.1"/>
    </source>
</evidence>
<dbReference type="CDD" id="cd03442">
    <property type="entry name" value="BFIT_BACH"/>
    <property type="match status" value="1"/>
</dbReference>
<evidence type="ECO:0000256" key="1">
    <source>
        <dbReference type="ARBA" id="ARBA00010458"/>
    </source>
</evidence>
<dbReference type="PROSITE" id="PS51770">
    <property type="entry name" value="HOTDOG_ACOT"/>
    <property type="match status" value="1"/>
</dbReference>
<dbReference type="Proteomes" id="UP000018050">
    <property type="component" value="Unassembled WGS sequence"/>
</dbReference>
<sequence>MNTSSEVRGVYASTDAVSDAAAAVAATAAAAAAEAATSSAAAAAAARSSGLEPCLFYPSGEIEEVSIPERLRMISWLAHHTAIDLSCFTAHAKKYKGPPLKPQDPRPIDYSWVELRLNLSSPEATRLRDVFRQASVPSALRNGRLLEVLDCFAADVAFAYTRPSIVLTKDRHDLFLTVAIDSIRLFGCDPLSNHTSSTSSSSSSSSSSSIGVKETPEGASFPYISVDKDLILRGFVSYAGSSSVEITAELHQEGRLMGSACLVFVHVDGEGHPKKVLPPLASLQSSDKYLQLQLHAAELRQKARRAAARRPQRQWAPLQEESEFLHQTWLTACSRSRSSSSSSSSSNTSTIIPTTSSVISTTPSSSSSISSSSSSSIGSGANTGIVWCKDTRLESNILMQPETISMYGRAFGGYIMRTALELSFLTAQRFLRETYPVIVGMEDIRFFDAVRQGDILRLTATVVWSDRNEVQIEVDASSSAAGAPMRRTNRMSKAMRAKDPEEVQVYPQSYGEYMSFLDARRRAQKRGDRNINRDIQQQS</sequence>
<reference evidence="7" key="2">
    <citation type="submission" date="2013-10" db="EMBL/GenBank/DDBJ databases">
        <authorList>
            <person name="Aslett M."/>
        </authorList>
    </citation>
    <scope>NUCLEOTIDE SEQUENCE [LARGE SCALE GENOMIC DNA]</scope>
    <source>
        <strain evidence="7">Houghton</strain>
    </source>
</reference>
<keyword evidence="2" id="KW-0677">Repeat</keyword>
<protein>
    <submittedName>
        <fullName evidence="7">Acyl-CoA thioester hydrolase, putative</fullName>
    </submittedName>
</protein>
<feature type="region of interest" description="Disordered" evidence="5">
    <location>
        <begin position="336"/>
        <end position="379"/>
    </location>
</feature>
<evidence type="ECO:0000259" key="6">
    <source>
        <dbReference type="PROSITE" id="PS51770"/>
    </source>
</evidence>
<dbReference type="RefSeq" id="XP_013246742.1">
    <property type="nucleotide sequence ID" value="XM_013391288.1"/>
</dbReference>
<keyword evidence="4" id="KW-0809">Transit peptide</keyword>
<keyword evidence="3 7" id="KW-0378">Hydrolase</keyword>
<feature type="region of interest" description="Disordered" evidence="5">
    <location>
        <begin position="194"/>
        <end position="213"/>
    </location>
</feature>
<dbReference type="GO" id="GO:0006637">
    <property type="term" value="P:acyl-CoA metabolic process"/>
    <property type="evidence" value="ECO:0007669"/>
    <property type="project" value="TreeGrafter"/>
</dbReference>
<dbReference type="PANTHER" id="PTHR12655:SF0">
    <property type="entry name" value="ACYL-COENZYME A THIOESTERASE 9, MITOCHONDRIAL"/>
    <property type="match status" value="1"/>
</dbReference>
<feature type="compositionally biased region" description="Low complexity" evidence="5">
    <location>
        <begin position="195"/>
        <end position="209"/>
    </location>
</feature>
<dbReference type="GeneID" id="25273110"/>
<dbReference type="PANTHER" id="PTHR12655">
    <property type="entry name" value="ACYL-COA THIOESTERASE"/>
    <property type="match status" value="1"/>
</dbReference>
<proteinExistence type="inferred from homology"/>
<dbReference type="OMA" id="RAESHNA"/>
<dbReference type="SUPFAM" id="SSF54637">
    <property type="entry name" value="Thioesterase/thiol ester dehydrase-isomerase"/>
    <property type="match status" value="2"/>
</dbReference>
<evidence type="ECO:0000256" key="2">
    <source>
        <dbReference type="ARBA" id="ARBA00022737"/>
    </source>
</evidence>
<dbReference type="Gene3D" id="3.10.129.10">
    <property type="entry name" value="Hotdog Thioesterase"/>
    <property type="match status" value="2"/>
</dbReference>
<gene>
    <name evidence="7" type="ORF">EAH_00050400</name>
</gene>
<evidence type="ECO:0000256" key="4">
    <source>
        <dbReference type="ARBA" id="ARBA00022946"/>
    </source>
</evidence>
<keyword evidence="8" id="KW-1185">Reference proteome</keyword>